<dbReference type="PANTHER" id="PTHR33480">
    <property type="entry name" value="SET DOMAIN-CONTAINING PROTEIN-RELATED"/>
    <property type="match status" value="1"/>
</dbReference>
<name>A0A9Q1HFZ6_HOLLE</name>
<gene>
    <name evidence="1" type="ORF">HOLleu_10822</name>
</gene>
<protein>
    <submittedName>
        <fullName evidence="1">Uncharacterized protein</fullName>
    </submittedName>
</protein>
<accession>A0A9Q1HFZ6</accession>
<evidence type="ECO:0000313" key="2">
    <source>
        <dbReference type="Proteomes" id="UP001152320"/>
    </source>
</evidence>
<dbReference type="EMBL" id="JAIZAY010000004">
    <property type="protein sequence ID" value="KAJ8043636.1"/>
    <property type="molecule type" value="Genomic_DNA"/>
</dbReference>
<dbReference type="Proteomes" id="UP001152320">
    <property type="component" value="Chromosome 4"/>
</dbReference>
<keyword evidence="2" id="KW-1185">Reference proteome</keyword>
<reference evidence="1" key="1">
    <citation type="submission" date="2021-10" db="EMBL/GenBank/DDBJ databases">
        <title>Tropical sea cucumber genome reveals ecological adaptation and Cuvierian tubules defense mechanism.</title>
        <authorList>
            <person name="Chen T."/>
        </authorList>
    </citation>
    <scope>NUCLEOTIDE SEQUENCE</scope>
    <source>
        <strain evidence="1">Nanhai2018</strain>
        <tissue evidence="1">Muscle</tissue>
    </source>
</reference>
<evidence type="ECO:0000313" key="1">
    <source>
        <dbReference type="EMBL" id="KAJ8043636.1"/>
    </source>
</evidence>
<organism evidence="1 2">
    <name type="scientific">Holothuria leucospilota</name>
    <name type="common">Black long sea cucumber</name>
    <name type="synonym">Mertensiothuria leucospilota</name>
    <dbReference type="NCBI Taxonomy" id="206669"/>
    <lineage>
        <taxon>Eukaryota</taxon>
        <taxon>Metazoa</taxon>
        <taxon>Echinodermata</taxon>
        <taxon>Eleutherozoa</taxon>
        <taxon>Echinozoa</taxon>
        <taxon>Holothuroidea</taxon>
        <taxon>Aspidochirotacea</taxon>
        <taxon>Aspidochirotida</taxon>
        <taxon>Holothuriidae</taxon>
        <taxon>Holothuria</taxon>
    </lineage>
</organism>
<proteinExistence type="predicted"/>
<sequence>MRTQNEKSKRIWDRQNYCIYCNKSFSKLPRHFESKHSREIEVAQILSKTKGSKERKWMWSVLENKGNHVHNTQVLSKGQGTLVPAMRQSCSTSANDYLPCEHCLGYYIRHDLWKHKKRCPSLKLKGVDPSKGRTQGRSALLLPFPITSSEAFSHHVLGKMNSDEIGLIVRQDDLILKFGLRMFMKLSEPHQYQYISQKMRMLGRLVLTMRELSGSSISSLEDAVCPRQFKNVTEAVRHVAGFDPVKKLYQTPSLALKIGHSLKACAAILKGEALQSLDKVGQEAAESFEDLCSLEWSTEVSHHALGTLAKRHWNKPQNLPLGEDVVKLNRHLKKVAQDNAEKLCKDPSDTSAWYELSKATLCQLIVFNRRRAGEVERLLVEECSKITDEMNSDILNSLSEWEQNLCKKLMRLEIRGKRGRRVPVLMTQALHTNVRNLISARSRVNVSESNIYLFARPFPSPHSLRGHDCIRQFSIECNVSHPENLTSTKLRKQIGTMSQVFNLQNNELDILATFMGHDINVHRDFYRLPERTLQLVKVSRILLAMEQGKLIEFKGKALDDIEIDVDGEFPVPTVIICFCLCCCLRRKSC</sequence>
<comment type="caution">
    <text evidence="1">The sequence shown here is derived from an EMBL/GenBank/DDBJ whole genome shotgun (WGS) entry which is preliminary data.</text>
</comment>
<dbReference type="AlphaFoldDB" id="A0A9Q1HFZ6"/>
<dbReference type="PANTHER" id="PTHR33480:SF5">
    <property type="entry name" value="SI:DKEY-51D8.9"/>
    <property type="match status" value="1"/>
</dbReference>
<dbReference type="OrthoDB" id="5376140at2759"/>